<keyword evidence="1" id="KW-1133">Transmembrane helix</keyword>
<keyword evidence="1" id="KW-0472">Membrane</keyword>
<reference evidence="3 4" key="1">
    <citation type="journal article" date="2015" name="Microbiology (Mosc.)">
        <title>Genomics of the Weissella cibaria species with an examination of its metabolic traits.</title>
        <authorList>
            <person name="Lynch K.M."/>
            <person name="Lucid A."/>
            <person name="Arendt E.K."/>
            <person name="Sleator R.D."/>
            <person name="Lucey B."/>
            <person name="Coffey A."/>
        </authorList>
    </citation>
    <scope>NUCLEOTIDE SEQUENCE [LARGE SCALE GENOMIC DNA]</scope>
    <source>
        <strain evidence="3 4">AB3b</strain>
    </source>
</reference>
<evidence type="ECO:0000313" key="5">
    <source>
        <dbReference type="Proteomes" id="UP000244870"/>
    </source>
</evidence>
<dbReference type="GeneID" id="66962642"/>
<evidence type="ECO:0000256" key="1">
    <source>
        <dbReference type="SAM" id="Phobius"/>
    </source>
</evidence>
<dbReference type="EMBL" id="CP020928">
    <property type="protein sequence ID" value="AWF95243.1"/>
    <property type="molecule type" value="Genomic_DNA"/>
</dbReference>
<feature type="transmembrane region" description="Helical" evidence="1">
    <location>
        <begin position="152"/>
        <end position="169"/>
    </location>
</feature>
<dbReference type="Proteomes" id="UP000032289">
    <property type="component" value="Unassembled WGS sequence"/>
</dbReference>
<name>A0A0D1KL96_9LACO</name>
<organism evidence="3 4">
    <name type="scientific">Weissella cibaria</name>
    <dbReference type="NCBI Taxonomy" id="137591"/>
    <lineage>
        <taxon>Bacteria</taxon>
        <taxon>Bacillati</taxon>
        <taxon>Bacillota</taxon>
        <taxon>Bacilli</taxon>
        <taxon>Lactobacillales</taxon>
        <taxon>Lactobacillaceae</taxon>
        <taxon>Weissella</taxon>
    </lineage>
</organism>
<evidence type="ECO:0000313" key="4">
    <source>
        <dbReference type="Proteomes" id="UP000032289"/>
    </source>
</evidence>
<dbReference type="EMBL" id="JWHT01000011">
    <property type="protein sequence ID" value="KIU25419.1"/>
    <property type="molecule type" value="Genomic_DNA"/>
</dbReference>
<sequence length="206" mass="22441">MVNEYLAEVKANMSGIPADERDELLQFYEEQMMDAGLTTDEIVAKYGSPKQFARTLKVEYFIESDNDAAQDAPAGKRTKNLTMMILLIVLGLFASPILIPLAIVVVVGIMSVLAIFLMILAGIYMGIVGALAGGLFMFVLGIGVLTQAVGTGIFYMGLGIALTAAVIFFTPLVWAVTKALFEMFVTFLKWIGRRFLSKKHTPVTEG</sequence>
<feature type="transmembrane region" description="Helical" evidence="1">
    <location>
        <begin position="123"/>
        <end position="145"/>
    </location>
</feature>
<proteinExistence type="predicted"/>
<dbReference type="AlphaFoldDB" id="A0A0D1KL96"/>
<evidence type="ECO:0000313" key="2">
    <source>
        <dbReference type="EMBL" id="AWF95243.1"/>
    </source>
</evidence>
<keyword evidence="1" id="KW-0812">Transmembrane</keyword>
<evidence type="ECO:0000313" key="3">
    <source>
        <dbReference type="EMBL" id="KIU25419.1"/>
    </source>
</evidence>
<dbReference type="Proteomes" id="UP000244870">
    <property type="component" value="Chromosome"/>
</dbReference>
<dbReference type="Pfam" id="PF22564">
    <property type="entry name" value="HAAS"/>
    <property type="match status" value="1"/>
</dbReference>
<dbReference type="RefSeq" id="WP_010370361.1">
    <property type="nucleotide sequence ID" value="NZ_BJEF01000009.1"/>
</dbReference>
<accession>A0A0D1KL96</accession>
<dbReference type="PATRIC" id="fig|137591.24.peg.316"/>
<feature type="transmembrane region" description="Helical" evidence="1">
    <location>
        <begin position="84"/>
        <end position="117"/>
    </location>
</feature>
<protein>
    <submittedName>
        <fullName evidence="3">Putative membrane protein</fullName>
    </submittedName>
</protein>
<dbReference type="OrthoDB" id="2194328at2"/>
<gene>
    <name evidence="3" type="ORF">ab3b_00323</name>
    <name evidence="2" type="ORF">B6254_0836</name>
</gene>
<reference evidence="2 5" key="2">
    <citation type="submission" date="2017-04" db="EMBL/GenBank/DDBJ databases">
        <title>Weissella cibaria strain m2 complete genome.</title>
        <authorList>
            <person name="Pan Q."/>
            <person name="Tan M."/>
            <person name="Yao F."/>
            <person name="Su S."/>
        </authorList>
    </citation>
    <scope>NUCLEOTIDE SEQUENCE [LARGE SCALE GENOMIC DNA]</scope>
    <source>
        <strain evidence="2 5">M2</strain>
    </source>
</reference>